<dbReference type="AlphaFoldDB" id="A0A158P587"/>
<organism evidence="2 3">
    <name type="scientific">Tetranychus urticae</name>
    <name type="common">Two-spotted spider mite</name>
    <dbReference type="NCBI Taxonomy" id="32264"/>
    <lineage>
        <taxon>Eukaryota</taxon>
        <taxon>Metazoa</taxon>
        <taxon>Ecdysozoa</taxon>
        <taxon>Arthropoda</taxon>
        <taxon>Chelicerata</taxon>
        <taxon>Arachnida</taxon>
        <taxon>Acari</taxon>
        <taxon>Acariformes</taxon>
        <taxon>Trombidiformes</taxon>
        <taxon>Prostigmata</taxon>
        <taxon>Eleutherengona</taxon>
        <taxon>Raphignathae</taxon>
        <taxon>Tetranychoidea</taxon>
        <taxon>Tetranychidae</taxon>
        <taxon>Tetranychus</taxon>
    </lineage>
</organism>
<proteinExistence type="predicted"/>
<reference evidence="2" key="2">
    <citation type="submission" date="2016-04" db="UniProtKB">
        <authorList>
            <consortium name="EnsemblMetazoa"/>
        </authorList>
    </citation>
    <scope>IDENTIFICATION</scope>
</reference>
<evidence type="ECO:0000313" key="3">
    <source>
        <dbReference type="Proteomes" id="UP000015104"/>
    </source>
</evidence>
<feature type="transmembrane region" description="Helical" evidence="1">
    <location>
        <begin position="222"/>
        <end position="251"/>
    </location>
</feature>
<feature type="transmembrane region" description="Helical" evidence="1">
    <location>
        <begin position="307"/>
        <end position="327"/>
    </location>
</feature>
<dbReference type="EnsemblMetazoa" id="tetur17g04010.1">
    <property type="protein sequence ID" value="tetur17g04010.1"/>
    <property type="gene ID" value="tetur17g04010"/>
</dbReference>
<evidence type="ECO:0000256" key="1">
    <source>
        <dbReference type="SAM" id="Phobius"/>
    </source>
</evidence>
<evidence type="ECO:0000313" key="2">
    <source>
        <dbReference type="EnsemblMetazoa" id="tetur17g04010.1"/>
    </source>
</evidence>
<dbReference type="Proteomes" id="UP000015104">
    <property type="component" value="Unassembled WGS sequence"/>
</dbReference>
<name>A0A158P587_TETUR</name>
<keyword evidence="1" id="KW-1133">Transmembrane helix</keyword>
<keyword evidence="1" id="KW-0472">Membrane</keyword>
<protein>
    <recommendedName>
        <fullName evidence="4">Gustatory receptor</fullName>
    </recommendedName>
</protein>
<feature type="transmembrane region" description="Helical" evidence="1">
    <location>
        <begin position="183"/>
        <end position="210"/>
    </location>
</feature>
<feature type="transmembrane region" description="Helical" evidence="1">
    <location>
        <begin position="83"/>
        <end position="104"/>
    </location>
</feature>
<feature type="transmembrane region" description="Helical" evidence="1">
    <location>
        <begin position="124"/>
        <end position="142"/>
    </location>
</feature>
<feature type="transmembrane region" description="Helical" evidence="1">
    <location>
        <begin position="333"/>
        <end position="360"/>
    </location>
</feature>
<accession>A0A158P587</accession>
<feature type="transmembrane region" description="Helical" evidence="1">
    <location>
        <begin position="413"/>
        <end position="436"/>
    </location>
</feature>
<keyword evidence="3" id="KW-1185">Reference proteome</keyword>
<evidence type="ECO:0008006" key="4">
    <source>
        <dbReference type="Google" id="ProtNLM"/>
    </source>
</evidence>
<sequence length="437" mass="51088">MMSTKVSSFLSKKKNEVLRNLEKLSSFSFTSPDSNRLDSTVVQFVKRTERLTFVFQLDFNGRNRSNSFEVNTHGYRRYKWMDWFITINFLINLMRFSVLIYGSSDSVSFYLGDTLFHFKDRHVLLMYSTAAFVIMFIFREWILNLNAKGKFEILSAWRVCFNGFNSTNLQMNNLVAKRFRSAIFMYTIISHNVMLSVPLFAVCLFLIPLISNPWTYEIPELAFFGLLWSIPTIFLFTFLLNAVIGFAWYNVCSIYFDLFRLYDLVHSADDLNHWPVNEKQVRSFCVVIIRHLNNFEAISHKFRYLQLSYFIIFAVAADFDLFLGMIVKIYNEFFANLFTILGFFSLITLGTFGLIFGNFISQLDKLTMKLHQLTTKSKFSMSTSNKILEIMDRATGPYNGVKIGDFVTLEKRFFVSFILENISILMLFICNIGPLIH</sequence>
<reference evidence="3" key="1">
    <citation type="submission" date="2011-08" db="EMBL/GenBank/DDBJ databases">
        <authorList>
            <person name="Rombauts S."/>
        </authorList>
    </citation>
    <scope>NUCLEOTIDE SEQUENCE</scope>
    <source>
        <strain evidence="3">London</strain>
    </source>
</reference>
<dbReference type="EMBL" id="CAEY01000313">
    <property type="status" value="NOT_ANNOTATED_CDS"/>
    <property type="molecule type" value="Genomic_DNA"/>
</dbReference>
<keyword evidence="1" id="KW-0812">Transmembrane</keyword>